<dbReference type="Proteomes" id="UP000279259">
    <property type="component" value="Unassembled WGS sequence"/>
</dbReference>
<dbReference type="STRING" id="1890683.A0A427YK93"/>
<dbReference type="InterPro" id="IPR050426">
    <property type="entry name" value="Glycosyltransferase_28"/>
</dbReference>
<name>A0A427YK93_9TREE</name>
<dbReference type="PANTHER" id="PTHR48050:SF13">
    <property type="entry name" value="STEROL 3-BETA-GLUCOSYLTRANSFERASE UGT80A2"/>
    <property type="match status" value="1"/>
</dbReference>
<dbReference type="InterPro" id="IPR004276">
    <property type="entry name" value="GlycoTrans_28_N"/>
</dbReference>
<evidence type="ECO:0000313" key="5">
    <source>
        <dbReference type="EMBL" id="RSH91518.1"/>
    </source>
</evidence>
<evidence type="ECO:0000259" key="4">
    <source>
        <dbReference type="Pfam" id="PF06722"/>
    </source>
</evidence>
<organism evidence="5 6">
    <name type="scientific">Saitozyma podzolica</name>
    <dbReference type="NCBI Taxonomy" id="1890683"/>
    <lineage>
        <taxon>Eukaryota</taxon>
        <taxon>Fungi</taxon>
        <taxon>Dikarya</taxon>
        <taxon>Basidiomycota</taxon>
        <taxon>Agaricomycotina</taxon>
        <taxon>Tremellomycetes</taxon>
        <taxon>Tremellales</taxon>
        <taxon>Trimorphomycetaceae</taxon>
        <taxon>Saitozyma</taxon>
    </lineage>
</organism>
<feature type="compositionally biased region" description="Basic and acidic residues" evidence="2">
    <location>
        <begin position="80"/>
        <end position="98"/>
    </location>
</feature>
<feature type="compositionally biased region" description="Basic and acidic residues" evidence="2">
    <location>
        <begin position="1"/>
        <end position="16"/>
    </location>
</feature>
<keyword evidence="1" id="KW-0808">Transferase</keyword>
<dbReference type="Gene3D" id="3.40.50.2000">
    <property type="entry name" value="Glycogen Phosphorylase B"/>
    <property type="match status" value="2"/>
</dbReference>
<evidence type="ECO:0000313" key="6">
    <source>
        <dbReference type="Proteomes" id="UP000279259"/>
    </source>
</evidence>
<evidence type="ECO:0000256" key="2">
    <source>
        <dbReference type="SAM" id="MobiDB-lite"/>
    </source>
</evidence>
<dbReference type="GO" id="GO:0016906">
    <property type="term" value="F:sterol 3-beta-glucosyltransferase activity"/>
    <property type="evidence" value="ECO:0007669"/>
    <property type="project" value="UniProtKB-ARBA"/>
</dbReference>
<evidence type="ECO:0000259" key="3">
    <source>
        <dbReference type="Pfam" id="PF03033"/>
    </source>
</evidence>
<dbReference type="FunFam" id="3.40.50.2000:FF:000009">
    <property type="entry name" value="Sterol 3-beta-glucosyltransferase UGT80A2"/>
    <property type="match status" value="1"/>
</dbReference>
<keyword evidence="6" id="KW-1185">Reference proteome</keyword>
<dbReference type="PANTHER" id="PTHR48050">
    <property type="entry name" value="STEROL 3-BETA-GLUCOSYLTRANSFERASE"/>
    <property type="match status" value="1"/>
</dbReference>
<feature type="domain" description="Glycosyltransferase family 28 N-terminal" evidence="3">
    <location>
        <begin position="169"/>
        <end position="330"/>
    </location>
</feature>
<feature type="domain" description="Erythromycin biosynthesis protein CIII-like C-terminal" evidence="4">
    <location>
        <begin position="492"/>
        <end position="590"/>
    </location>
</feature>
<feature type="region of interest" description="Disordered" evidence="2">
    <location>
        <begin position="1"/>
        <end position="98"/>
    </location>
</feature>
<feature type="compositionally biased region" description="Gly residues" evidence="2">
    <location>
        <begin position="895"/>
        <end position="911"/>
    </location>
</feature>
<sequence>MSDKQDAQRPFYLREDSSDESSGGHSEGEGEGGDEGKPGGDSGKGGPEKKPNWPWKRRGKEEGKGKGKAGDEGVGDDEREGGKSNEAERERERQARVGRVEVDPAINYADWTKTGPGLDSKASMDEEGMINIWVDMKKVMPDLPKDYARPVKEWGTDPATSEDCPPLNIVIFIVGSRGDVQPFLSLALRLVQSHAHRVRIATHPDFKDFVLSANKRLKGKTCRGIDLEGRIEFFDVGGDPKELMAYMVKNPGLLPGWEALKNGDIASKRRMTSTMLDGFYRSTFEPNNTTRQPFAADAIISNPPAFAHVHIAEALGLPLLMSFTMPWSPTMYFKHPLVNIKNSNAEKGLTNYLTFALADMLTWQGLGDVINLFRTGTLGLEPLTARSGASTVERLRVPWTYCWSEGLIEKPDDWKEHIDISGFYFMEGDSDYEPDSALVEFLKAGKPPIYIGFGSVVVEDPAAMTTTIFEAVQKAGVRALVSAGWGGLGEATVPNNVFILKGNIPHDWLFAEGRVAAVCHHGGAGTTAIGLRNGLPTIVVPFFGDQAFWGDMIYRAGAGPEPIPHKLLTVDNLASALEFAVSDEAKAAAGVMGDQIRSEKGEEKGVASFHKHLPLKNMRCDVDPDRVAHWWSNDLCLRLSGAVAGLLAEQKRLDLSKLQPLRAREYQSRWRTTDPITGGSTAVLHMVSNHYGGVAQIFYNPPKGILNTMTAVPQGMLDLIVALHEGFDALPKRMGSRVRERGEVKDFGTGVIEGGKGLWWGWWDGITGLVTEPVEGGRKEGVLGAIKGAGRSYVNVTARTAAGILGVMALPIHGAWRSLRRQVAGQPQKSIRRPREAMSTDAAKHLTPEERERLLKAFEEKEKGTAQRKKRLRKRAKLLLIGDERGFEDDPSAAGKGGGDAEGDGGKGIQSGGETSEGEDEEMWAKVAQVGEEQLESKANEAEGSKGSGGDEMAKGEAEEAGAGADAVKVKIPAGNGPQAVKPDEEEQGSENAPSAADGTGDADVDAAEKRGYERAMREMKGAAV</sequence>
<reference evidence="5 6" key="1">
    <citation type="submission" date="2018-11" db="EMBL/GenBank/DDBJ databases">
        <title>Genome sequence of Saitozyma podzolica DSM 27192.</title>
        <authorList>
            <person name="Aliyu H."/>
            <person name="Gorte O."/>
            <person name="Ochsenreither K."/>
        </authorList>
    </citation>
    <scope>NUCLEOTIDE SEQUENCE [LARGE SCALE GENOMIC DNA]</scope>
    <source>
        <strain evidence="5 6">DSM 27192</strain>
    </source>
</reference>
<protein>
    <submittedName>
        <fullName evidence="5">Uncharacterized protein</fullName>
    </submittedName>
</protein>
<gene>
    <name evidence="5" type="ORF">EHS25_009817</name>
</gene>
<dbReference type="Pfam" id="PF03033">
    <property type="entry name" value="Glyco_transf_28"/>
    <property type="match status" value="1"/>
</dbReference>
<dbReference type="GO" id="GO:0005975">
    <property type="term" value="P:carbohydrate metabolic process"/>
    <property type="evidence" value="ECO:0007669"/>
    <property type="project" value="InterPro"/>
</dbReference>
<comment type="caution">
    <text evidence="5">The sequence shown here is derived from an EMBL/GenBank/DDBJ whole genome shotgun (WGS) entry which is preliminary data.</text>
</comment>
<dbReference type="Pfam" id="PF06722">
    <property type="entry name" value="EryCIII-like_C"/>
    <property type="match status" value="1"/>
</dbReference>
<proteinExistence type="predicted"/>
<accession>A0A427YK93</accession>
<dbReference type="AlphaFoldDB" id="A0A427YK93"/>
<evidence type="ECO:0000256" key="1">
    <source>
        <dbReference type="ARBA" id="ARBA00022679"/>
    </source>
</evidence>
<dbReference type="OrthoDB" id="5835829at2759"/>
<feature type="region of interest" description="Disordered" evidence="2">
    <location>
        <begin position="883"/>
        <end position="1025"/>
    </location>
</feature>
<dbReference type="SUPFAM" id="SSF53756">
    <property type="entry name" value="UDP-Glycosyltransferase/glycogen phosphorylase"/>
    <property type="match status" value="1"/>
</dbReference>
<feature type="compositionally biased region" description="Basic and acidic residues" evidence="2">
    <location>
        <begin position="1007"/>
        <end position="1025"/>
    </location>
</feature>
<feature type="compositionally biased region" description="Basic and acidic residues" evidence="2">
    <location>
        <begin position="935"/>
        <end position="944"/>
    </location>
</feature>
<dbReference type="InterPro" id="IPR002213">
    <property type="entry name" value="UDP_glucos_trans"/>
</dbReference>
<feature type="compositionally biased region" description="Basic and acidic residues" evidence="2">
    <location>
        <begin position="833"/>
        <end position="844"/>
    </location>
</feature>
<feature type="region of interest" description="Disordered" evidence="2">
    <location>
        <begin position="823"/>
        <end position="844"/>
    </location>
</feature>
<dbReference type="InterPro" id="IPR010610">
    <property type="entry name" value="EryCIII-like_C"/>
</dbReference>
<dbReference type="CDD" id="cd03784">
    <property type="entry name" value="GT1_Gtf-like"/>
    <property type="match status" value="1"/>
</dbReference>
<feature type="compositionally biased region" description="Basic and acidic residues" evidence="2">
    <location>
        <begin position="59"/>
        <end position="71"/>
    </location>
</feature>
<dbReference type="EMBL" id="RSCD01000008">
    <property type="protein sequence ID" value="RSH91518.1"/>
    <property type="molecule type" value="Genomic_DNA"/>
</dbReference>